<dbReference type="Proteomes" id="UP001197093">
    <property type="component" value="Unassembled WGS sequence"/>
</dbReference>
<dbReference type="InterPro" id="IPR000719">
    <property type="entry name" value="Prot_kinase_dom"/>
</dbReference>
<keyword evidence="2" id="KW-0808">Transferase</keyword>
<evidence type="ECO:0000313" key="10">
    <source>
        <dbReference type="Proteomes" id="UP001197093"/>
    </source>
</evidence>
<proteinExistence type="predicted"/>
<feature type="compositionally biased region" description="Basic and acidic residues" evidence="6">
    <location>
        <begin position="490"/>
        <end position="520"/>
    </location>
</feature>
<comment type="caution">
    <text evidence="9">The sequence shown here is derived from an EMBL/GenBank/DDBJ whole genome shotgun (WGS) entry which is preliminary data.</text>
</comment>
<reference evidence="9" key="1">
    <citation type="submission" date="2023-02" db="EMBL/GenBank/DDBJ databases">
        <authorList>
            <person name="Palmer J.M."/>
        </authorList>
    </citation>
    <scope>NUCLEOTIDE SEQUENCE</scope>
    <source>
        <strain evidence="9">FW57</strain>
    </source>
</reference>
<dbReference type="InterPro" id="IPR008271">
    <property type="entry name" value="Ser/Thr_kinase_AS"/>
</dbReference>
<keyword evidence="4" id="KW-0418">Kinase</keyword>
<dbReference type="PROSITE" id="PS50011">
    <property type="entry name" value="PROTEIN_KINASE_DOM"/>
    <property type="match status" value="1"/>
</dbReference>
<evidence type="ECO:0000256" key="4">
    <source>
        <dbReference type="ARBA" id="ARBA00022777"/>
    </source>
</evidence>
<organism evidence="9 10">
    <name type="scientific">Staphylotrichum longicolle</name>
    <dbReference type="NCBI Taxonomy" id="669026"/>
    <lineage>
        <taxon>Eukaryota</taxon>
        <taxon>Fungi</taxon>
        <taxon>Dikarya</taxon>
        <taxon>Ascomycota</taxon>
        <taxon>Pezizomycotina</taxon>
        <taxon>Sordariomycetes</taxon>
        <taxon>Sordariomycetidae</taxon>
        <taxon>Sordariales</taxon>
        <taxon>Chaetomiaceae</taxon>
        <taxon>Staphylotrichum</taxon>
    </lineage>
</organism>
<dbReference type="InterPro" id="IPR011992">
    <property type="entry name" value="EF-hand-dom_pair"/>
</dbReference>
<evidence type="ECO:0000256" key="3">
    <source>
        <dbReference type="ARBA" id="ARBA00022741"/>
    </source>
</evidence>
<sequence>MEYLEHGDLQRYLSRQFSELESHRITSQVVKGLGFMHRYNFIHRDLKPANLLVVDKPPEKDWWVKISDFGISKRSTDGQQEYSTVNIGTQEYMAPEVRFFKRRHKDDKAAYTVAADMWALGELCVRLITGNPAFDLRELVEYYHYQQAFVPDNALVSLGVSEDARDFIRAVMAPDPQNRLSADEATKHRWITLNHRPTPPVYGPVIPLAKPSNASDPGLTDPYRATAQWDSEVFDAEQPAHDVTMRPTATIRQASSPAMLKRNPGAMPGPPTQHSSNTGTRTTDLALRNAELAQPLSDHNGPQKNVPQRLPVPIPNIRLSFITAQDQAKFENLFKLDGDSLYHVWKLADSTRSGQLYFPEFCLAMYLCNLKLTGRSLPSTLPDNIKNEVSSMVDRIIFLSTPEEPESFLAAPTPTPLGFINPQSFLETQSRTPPRPSRPISDDIRLSQGSLATVAALGAFRKNQQTLDESVGNKERETEHPQAWRVSGYDPDREKLRSRDETQNMADVDRQRYQKPKVERGSYLPQGFVGPVYTDSDAARQRYRQIFADSEAERQRYQKATKERASQADVRAQQRNEMEAQQKELFLNAGPQRGPRAKIDDEKEAQEQRLREAQEIERRQRELFRNSGPQKGDRKARVTPEEAAEKIRLRYALEEEEWQKALLRNSDPEKAQAQRQQEAQEIERRQRELFLNSGPQKKKKKGQ</sequence>
<feature type="region of interest" description="Disordered" evidence="6">
    <location>
        <begin position="465"/>
        <end position="524"/>
    </location>
</feature>
<dbReference type="InterPro" id="IPR011009">
    <property type="entry name" value="Kinase-like_dom_sf"/>
</dbReference>
<dbReference type="PROSITE" id="PS50031">
    <property type="entry name" value="EH"/>
    <property type="match status" value="1"/>
</dbReference>
<dbReference type="GO" id="GO:0004674">
    <property type="term" value="F:protein serine/threonine kinase activity"/>
    <property type="evidence" value="ECO:0007669"/>
    <property type="project" value="UniProtKB-KW"/>
</dbReference>
<feature type="region of interest" description="Disordered" evidence="6">
    <location>
        <begin position="554"/>
        <end position="644"/>
    </location>
</feature>
<keyword evidence="1" id="KW-0723">Serine/threonine-protein kinase</keyword>
<dbReference type="SMART" id="SM00027">
    <property type="entry name" value="EH"/>
    <property type="match status" value="1"/>
</dbReference>
<feature type="compositionally biased region" description="Basic and acidic residues" evidence="6">
    <location>
        <begin position="631"/>
        <end position="644"/>
    </location>
</feature>
<dbReference type="SUPFAM" id="SSF56112">
    <property type="entry name" value="Protein kinase-like (PK-like)"/>
    <property type="match status" value="1"/>
</dbReference>
<keyword evidence="5" id="KW-0067">ATP-binding</keyword>
<gene>
    <name evidence="9" type="ORF">NEMBOFW57_004616</name>
</gene>
<feature type="compositionally biased region" description="Basic and acidic residues" evidence="6">
    <location>
        <begin position="597"/>
        <end position="624"/>
    </location>
</feature>
<name>A0AAD4I4A0_9PEZI</name>
<protein>
    <recommendedName>
        <fullName evidence="11">Protein kinase domain-containing protein</fullName>
    </recommendedName>
</protein>
<feature type="compositionally biased region" description="Basic and acidic residues" evidence="6">
    <location>
        <begin position="471"/>
        <end position="482"/>
    </location>
</feature>
<evidence type="ECO:0000313" key="9">
    <source>
        <dbReference type="EMBL" id="KAG7294541.1"/>
    </source>
</evidence>
<dbReference type="SUPFAM" id="SSF47473">
    <property type="entry name" value="EF-hand"/>
    <property type="match status" value="1"/>
</dbReference>
<evidence type="ECO:0000259" key="7">
    <source>
        <dbReference type="PROSITE" id="PS50011"/>
    </source>
</evidence>
<dbReference type="EMBL" id="JAHCVI010000001">
    <property type="protein sequence ID" value="KAG7294541.1"/>
    <property type="molecule type" value="Genomic_DNA"/>
</dbReference>
<feature type="domain" description="EH" evidence="8">
    <location>
        <begin position="336"/>
        <end position="392"/>
    </location>
</feature>
<dbReference type="GO" id="GO:0005634">
    <property type="term" value="C:nucleus"/>
    <property type="evidence" value="ECO:0007669"/>
    <property type="project" value="TreeGrafter"/>
</dbReference>
<evidence type="ECO:0000256" key="1">
    <source>
        <dbReference type="ARBA" id="ARBA00022527"/>
    </source>
</evidence>
<feature type="compositionally biased region" description="Basic and acidic residues" evidence="6">
    <location>
        <begin position="554"/>
        <end position="582"/>
    </location>
</feature>
<evidence type="ECO:0000259" key="8">
    <source>
        <dbReference type="PROSITE" id="PS50031"/>
    </source>
</evidence>
<accession>A0AAD4I4A0</accession>
<dbReference type="Pfam" id="PF12763">
    <property type="entry name" value="EH"/>
    <property type="match status" value="1"/>
</dbReference>
<evidence type="ECO:0000256" key="5">
    <source>
        <dbReference type="ARBA" id="ARBA00022840"/>
    </source>
</evidence>
<dbReference type="PANTHER" id="PTHR24345">
    <property type="entry name" value="SERINE/THREONINE-PROTEIN KINASE PLK"/>
    <property type="match status" value="1"/>
</dbReference>
<feature type="region of interest" description="Disordered" evidence="6">
    <location>
        <begin position="663"/>
        <end position="703"/>
    </location>
</feature>
<evidence type="ECO:0008006" key="11">
    <source>
        <dbReference type="Google" id="ProtNLM"/>
    </source>
</evidence>
<evidence type="ECO:0000256" key="2">
    <source>
        <dbReference type="ARBA" id="ARBA00022679"/>
    </source>
</evidence>
<dbReference type="GO" id="GO:0005524">
    <property type="term" value="F:ATP binding"/>
    <property type="evidence" value="ECO:0007669"/>
    <property type="project" value="UniProtKB-KW"/>
</dbReference>
<keyword evidence="3" id="KW-0547">Nucleotide-binding</keyword>
<dbReference type="PANTHER" id="PTHR24345:SF0">
    <property type="entry name" value="CELL CYCLE SERINE_THREONINE-PROTEIN KINASE CDC5_MSD2"/>
    <property type="match status" value="1"/>
</dbReference>
<dbReference type="Pfam" id="PF00069">
    <property type="entry name" value="Pkinase"/>
    <property type="match status" value="1"/>
</dbReference>
<dbReference type="PROSITE" id="PS00108">
    <property type="entry name" value="PROTEIN_KINASE_ST"/>
    <property type="match status" value="1"/>
</dbReference>
<dbReference type="Gene3D" id="1.10.510.10">
    <property type="entry name" value="Transferase(Phosphotransferase) domain 1"/>
    <property type="match status" value="1"/>
</dbReference>
<dbReference type="InterPro" id="IPR000261">
    <property type="entry name" value="EH_dom"/>
</dbReference>
<dbReference type="Gene3D" id="1.10.238.10">
    <property type="entry name" value="EF-hand"/>
    <property type="match status" value="1"/>
</dbReference>
<feature type="domain" description="Protein kinase" evidence="7">
    <location>
        <begin position="1"/>
        <end position="191"/>
    </location>
</feature>
<dbReference type="AlphaFoldDB" id="A0AAD4I4A0"/>
<keyword evidence="10" id="KW-1185">Reference proteome</keyword>
<evidence type="ECO:0000256" key="6">
    <source>
        <dbReference type="SAM" id="MobiDB-lite"/>
    </source>
</evidence>
<dbReference type="SMART" id="SM00220">
    <property type="entry name" value="S_TKc"/>
    <property type="match status" value="1"/>
</dbReference>